<dbReference type="Pfam" id="PF00082">
    <property type="entry name" value="Peptidase_S8"/>
    <property type="match status" value="1"/>
</dbReference>
<dbReference type="PROSITE" id="PS00138">
    <property type="entry name" value="SUBTILASE_SER"/>
    <property type="match status" value="1"/>
</dbReference>
<dbReference type="PANTHER" id="PTHR43806:SF67">
    <property type="entry name" value="EGF-LIKE DOMAIN-CONTAINING PROTEIN"/>
    <property type="match status" value="1"/>
</dbReference>
<dbReference type="OrthoDB" id="7775224at2759"/>
<evidence type="ECO:0000256" key="4">
    <source>
        <dbReference type="ARBA" id="ARBA00022825"/>
    </source>
</evidence>
<dbReference type="AlphaFoldDB" id="A0A226DP53"/>
<sequence length="444" mass="47840">MYSNVLFVVISYYIHSSLAGTVSTELLSKLKNGEKVNAILELPSVFDKVMSNPALSLLSGNGKSNMMEILMKQATSSSQAPLLSAIKGFGISATPFWITNDICLNNVDLKAVQSLGALPGVFNIREELIPLLDPVVVQPARTKRVAFDEYTKKYPHWGVNKIEAPAAWSKTKGENVIVAIIDSGVFLEHEALKDGYAGWFDAVENATNPIDSTAHGSHALGTILGRTNNIGVAPRAKWIACRAFNKDGGQERWIKSCAQWVFQQRPRVVSNSWGTASRSSTGYDDMIRTWRAANIIPVFSSGNLGGNCSSIRYPGNYADVISVGSTTKSDAISGFSSRGPSTRTPMNKPDISAPGEWIISVGQDDTKDYTAMSGTSMACPHVAGVVALLLSANPTWKYDDVLAALTRTADRPSVTTKCGETPVNGYPNYAYGYGRVNAKRAVGL</sequence>
<organism evidence="9 10">
    <name type="scientific">Folsomia candida</name>
    <name type="common">Springtail</name>
    <dbReference type="NCBI Taxonomy" id="158441"/>
    <lineage>
        <taxon>Eukaryota</taxon>
        <taxon>Metazoa</taxon>
        <taxon>Ecdysozoa</taxon>
        <taxon>Arthropoda</taxon>
        <taxon>Hexapoda</taxon>
        <taxon>Collembola</taxon>
        <taxon>Entomobryomorpha</taxon>
        <taxon>Isotomoidea</taxon>
        <taxon>Isotomidae</taxon>
        <taxon>Proisotominae</taxon>
        <taxon>Folsomia</taxon>
    </lineage>
</organism>
<dbReference type="InterPro" id="IPR015500">
    <property type="entry name" value="Peptidase_S8_subtilisin-rel"/>
</dbReference>
<proteinExistence type="inferred from homology"/>
<dbReference type="Gene3D" id="3.40.50.200">
    <property type="entry name" value="Peptidase S8/S53 domain"/>
    <property type="match status" value="1"/>
</dbReference>
<dbReference type="GO" id="GO:0004252">
    <property type="term" value="F:serine-type endopeptidase activity"/>
    <property type="evidence" value="ECO:0007669"/>
    <property type="project" value="UniProtKB-UniRule"/>
</dbReference>
<evidence type="ECO:0000256" key="6">
    <source>
        <dbReference type="RuleBase" id="RU003355"/>
    </source>
</evidence>
<reference evidence="9 10" key="1">
    <citation type="submission" date="2015-12" db="EMBL/GenBank/DDBJ databases">
        <title>The genome of Folsomia candida.</title>
        <authorList>
            <person name="Faddeeva A."/>
            <person name="Derks M.F."/>
            <person name="Anvar Y."/>
            <person name="Smit S."/>
            <person name="Van Straalen N."/>
            <person name="Roelofs D."/>
        </authorList>
    </citation>
    <scope>NUCLEOTIDE SEQUENCE [LARGE SCALE GENOMIC DNA]</scope>
    <source>
        <strain evidence="9 10">VU population</strain>
        <tissue evidence="9">Whole body</tissue>
    </source>
</reference>
<feature type="chain" id="PRO_5012827407" evidence="7">
    <location>
        <begin position="20"/>
        <end position="444"/>
    </location>
</feature>
<keyword evidence="4 5" id="KW-0720">Serine protease</keyword>
<feature type="domain" description="Peptidase S8/S53" evidence="8">
    <location>
        <begin position="173"/>
        <end position="434"/>
    </location>
</feature>
<comment type="similarity">
    <text evidence="1 5 6">Belongs to the peptidase S8 family.</text>
</comment>
<dbReference type="PROSITE" id="PS51892">
    <property type="entry name" value="SUBTILASE"/>
    <property type="match status" value="1"/>
</dbReference>
<evidence type="ECO:0000256" key="1">
    <source>
        <dbReference type="ARBA" id="ARBA00011073"/>
    </source>
</evidence>
<dbReference type="PANTHER" id="PTHR43806">
    <property type="entry name" value="PEPTIDASE S8"/>
    <property type="match status" value="1"/>
</dbReference>
<evidence type="ECO:0000313" key="10">
    <source>
        <dbReference type="Proteomes" id="UP000198287"/>
    </source>
</evidence>
<accession>A0A226DP53</accession>
<dbReference type="InterPro" id="IPR023828">
    <property type="entry name" value="Peptidase_S8_Ser-AS"/>
</dbReference>
<dbReference type="OMA" id="WITNDIC"/>
<dbReference type="InterPro" id="IPR050131">
    <property type="entry name" value="Peptidase_S8_subtilisin-like"/>
</dbReference>
<feature type="active site" description="Charge relay system" evidence="5">
    <location>
        <position position="182"/>
    </location>
</feature>
<evidence type="ECO:0000256" key="5">
    <source>
        <dbReference type="PROSITE-ProRule" id="PRU01240"/>
    </source>
</evidence>
<keyword evidence="2 5" id="KW-0645">Protease</keyword>
<feature type="active site" description="Charge relay system" evidence="5">
    <location>
        <position position="215"/>
    </location>
</feature>
<keyword evidence="3 5" id="KW-0378">Hydrolase</keyword>
<feature type="signal peptide" evidence="7">
    <location>
        <begin position="1"/>
        <end position="19"/>
    </location>
</feature>
<keyword evidence="10" id="KW-1185">Reference proteome</keyword>
<dbReference type="InterPro" id="IPR023827">
    <property type="entry name" value="Peptidase_S8_Asp-AS"/>
</dbReference>
<gene>
    <name evidence="9" type="ORF">Fcan01_18203</name>
</gene>
<dbReference type="EMBL" id="LNIX01000014">
    <property type="protein sequence ID" value="OXA46989.1"/>
    <property type="molecule type" value="Genomic_DNA"/>
</dbReference>
<evidence type="ECO:0000256" key="7">
    <source>
        <dbReference type="SAM" id="SignalP"/>
    </source>
</evidence>
<comment type="caution">
    <text evidence="9">The sequence shown here is derived from an EMBL/GenBank/DDBJ whole genome shotgun (WGS) entry which is preliminary data.</text>
</comment>
<evidence type="ECO:0000256" key="3">
    <source>
        <dbReference type="ARBA" id="ARBA00022801"/>
    </source>
</evidence>
<protein>
    <submittedName>
        <fullName evidence="9">Bacillopeptidase F</fullName>
    </submittedName>
</protein>
<evidence type="ECO:0000313" key="9">
    <source>
        <dbReference type="EMBL" id="OXA46989.1"/>
    </source>
</evidence>
<dbReference type="PRINTS" id="PR00723">
    <property type="entry name" value="SUBTILISIN"/>
</dbReference>
<dbReference type="PROSITE" id="PS00136">
    <property type="entry name" value="SUBTILASE_ASP"/>
    <property type="match status" value="1"/>
</dbReference>
<feature type="active site" description="Charge relay system" evidence="5">
    <location>
        <position position="376"/>
    </location>
</feature>
<name>A0A226DP53_FOLCA</name>
<dbReference type="InterPro" id="IPR000209">
    <property type="entry name" value="Peptidase_S8/S53_dom"/>
</dbReference>
<dbReference type="InterPro" id="IPR036852">
    <property type="entry name" value="Peptidase_S8/S53_dom_sf"/>
</dbReference>
<dbReference type="SUPFAM" id="SSF52743">
    <property type="entry name" value="Subtilisin-like"/>
    <property type="match status" value="1"/>
</dbReference>
<dbReference type="GO" id="GO:0006508">
    <property type="term" value="P:proteolysis"/>
    <property type="evidence" value="ECO:0007669"/>
    <property type="project" value="UniProtKB-KW"/>
</dbReference>
<evidence type="ECO:0000256" key="2">
    <source>
        <dbReference type="ARBA" id="ARBA00022670"/>
    </source>
</evidence>
<dbReference type="Proteomes" id="UP000198287">
    <property type="component" value="Unassembled WGS sequence"/>
</dbReference>
<keyword evidence="7" id="KW-0732">Signal</keyword>
<evidence type="ECO:0000259" key="8">
    <source>
        <dbReference type="Pfam" id="PF00082"/>
    </source>
</evidence>